<protein>
    <submittedName>
        <fullName evidence="1">NADH-quinone oxidoreductase subunit D</fullName>
    </submittedName>
</protein>
<dbReference type="EMBL" id="JACTAM010000158">
    <property type="protein sequence ID" value="KAI2647750.1"/>
    <property type="molecule type" value="Genomic_DNA"/>
</dbReference>
<comment type="caution">
    <text evidence="1">The sequence shown here is derived from an EMBL/GenBank/DDBJ whole genome shotgun (WGS) entry which is preliminary data.</text>
</comment>
<dbReference type="Proteomes" id="UP000830375">
    <property type="component" value="Unassembled WGS sequence"/>
</dbReference>
<reference evidence="1 2" key="1">
    <citation type="submission" date="2022-01" db="EMBL/GenBank/DDBJ databases">
        <title>A high-quality chromosome-level genome assembly of rohu carp, Labeo rohita.</title>
        <authorList>
            <person name="Arick M.A. II"/>
            <person name="Hsu C.-Y."/>
            <person name="Magbanua Z."/>
            <person name="Pechanova O."/>
            <person name="Grover C."/>
            <person name="Miller E."/>
            <person name="Thrash A."/>
            <person name="Ezzel L."/>
            <person name="Alam S."/>
            <person name="Benzie J."/>
            <person name="Hamilton M."/>
            <person name="Karsi A."/>
            <person name="Lawrence M.L."/>
            <person name="Peterson D.G."/>
        </authorList>
    </citation>
    <scope>NUCLEOTIDE SEQUENCE [LARGE SCALE GENOMIC DNA]</scope>
    <source>
        <strain evidence="2">BAU-BD-2019</strain>
        <tissue evidence="1">Blood</tissue>
    </source>
</reference>
<keyword evidence="2" id="KW-1185">Reference proteome</keyword>
<organism evidence="1 2">
    <name type="scientific">Labeo rohita</name>
    <name type="common">Indian major carp</name>
    <name type="synonym">Cyprinus rohita</name>
    <dbReference type="NCBI Taxonomy" id="84645"/>
    <lineage>
        <taxon>Eukaryota</taxon>
        <taxon>Metazoa</taxon>
        <taxon>Chordata</taxon>
        <taxon>Craniata</taxon>
        <taxon>Vertebrata</taxon>
        <taxon>Euteleostomi</taxon>
        <taxon>Actinopterygii</taxon>
        <taxon>Neopterygii</taxon>
        <taxon>Teleostei</taxon>
        <taxon>Ostariophysi</taxon>
        <taxon>Cypriniformes</taxon>
        <taxon>Cyprinidae</taxon>
        <taxon>Labeoninae</taxon>
        <taxon>Labeonini</taxon>
        <taxon>Labeo</taxon>
    </lineage>
</organism>
<evidence type="ECO:0000313" key="2">
    <source>
        <dbReference type="Proteomes" id="UP000830375"/>
    </source>
</evidence>
<sequence>MSNRITCVTYRHALANLQNNQLEVNQSGFKNRYLTKTALLSVTEALRIKKADSKSSVLIPLDLTAAFDTVNHQILLSVFSSQRFHFAGLNPVSQVGLSGWPGGEGYPKHISWPLGFLRDQFSDPSSSPYTLHHWGPSYRHMGSTTAMLMAHSSIFRFNQTFQKYLHKSQAGMDDRTAPTARPGSE</sequence>
<evidence type="ECO:0000313" key="1">
    <source>
        <dbReference type="EMBL" id="KAI2647750.1"/>
    </source>
</evidence>
<accession>A0ABQ8LAN2</accession>
<proteinExistence type="predicted"/>
<gene>
    <name evidence="1" type="ORF">H4Q32_023976</name>
</gene>
<name>A0ABQ8LAN2_LABRO</name>